<dbReference type="AlphaFoldDB" id="A0AAD6Y4D7"/>
<dbReference type="EMBL" id="JARJCW010000071">
    <property type="protein sequence ID" value="KAJ7198735.1"/>
    <property type="molecule type" value="Genomic_DNA"/>
</dbReference>
<protein>
    <submittedName>
        <fullName evidence="1">Uncharacterized protein</fullName>
    </submittedName>
</protein>
<evidence type="ECO:0000313" key="2">
    <source>
        <dbReference type="Proteomes" id="UP001219525"/>
    </source>
</evidence>
<organism evidence="1 2">
    <name type="scientific">Mycena pura</name>
    <dbReference type="NCBI Taxonomy" id="153505"/>
    <lineage>
        <taxon>Eukaryota</taxon>
        <taxon>Fungi</taxon>
        <taxon>Dikarya</taxon>
        <taxon>Basidiomycota</taxon>
        <taxon>Agaricomycotina</taxon>
        <taxon>Agaricomycetes</taxon>
        <taxon>Agaricomycetidae</taxon>
        <taxon>Agaricales</taxon>
        <taxon>Marasmiineae</taxon>
        <taxon>Mycenaceae</taxon>
        <taxon>Mycena</taxon>
    </lineage>
</organism>
<keyword evidence="2" id="KW-1185">Reference proteome</keyword>
<gene>
    <name evidence="1" type="ORF">GGX14DRAFT_401721</name>
</gene>
<comment type="caution">
    <text evidence="1">The sequence shown here is derived from an EMBL/GenBank/DDBJ whole genome shotgun (WGS) entry which is preliminary data.</text>
</comment>
<sequence>MSETPYFFKRFGVQGFAQTEPNFPDTSKQLAKVFWLQSQTVYRNKQARATQLSIPNERNLAEGPIWPYTGIRNRVGTRNVRVRLGESHFCYSVAPNQIVLVRLQAAPSLQCDWVAVAPPLIVDGIIK</sequence>
<accession>A0AAD6Y4D7</accession>
<dbReference type="Proteomes" id="UP001219525">
    <property type="component" value="Unassembled WGS sequence"/>
</dbReference>
<name>A0AAD6Y4D7_9AGAR</name>
<reference evidence="1" key="1">
    <citation type="submission" date="2023-03" db="EMBL/GenBank/DDBJ databases">
        <title>Massive genome expansion in bonnet fungi (Mycena s.s.) driven by repeated elements and novel gene families across ecological guilds.</title>
        <authorList>
            <consortium name="Lawrence Berkeley National Laboratory"/>
            <person name="Harder C.B."/>
            <person name="Miyauchi S."/>
            <person name="Viragh M."/>
            <person name="Kuo A."/>
            <person name="Thoen E."/>
            <person name="Andreopoulos B."/>
            <person name="Lu D."/>
            <person name="Skrede I."/>
            <person name="Drula E."/>
            <person name="Henrissat B."/>
            <person name="Morin E."/>
            <person name="Kohler A."/>
            <person name="Barry K."/>
            <person name="LaButti K."/>
            <person name="Morin E."/>
            <person name="Salamov A."/>
            <person name="Lipzen A."/>
            <person name="Mereny Z."/>
            <person name="Hegedus B."/>
            <person name="Baldrian P."/>
            <person name="Stursova M."/>
            <person name="Weitz H."/>
            <person name="Taylor A."/>
            <person name="Grigoriev I.V."/>
            <person name="Nagy L.G."/>
            <person name="Martin F."/>
            <person name="Kauserud H."/>
        </authorList>
    </citation>
    <scope>NUCLEOTIDE SEQUENCE</scope>
    <source>
        <strain evidence="1">9144</strain>
    </source>
</reference>
<evidence type="ECO:0000313" key="1">
    <source>
        <dbReference type="EMBL" id="KAJ7198735.1"/>
    </source>
</evidence>
<proteinExistence type="predicted"/>